<name>A0A0P1B5M4_PLAHL</name>
<organism evidence="1 2">
    <name type="scientific">Plasmopara halstedii</name>
    <name type="common">Downy mildew of sunflower</name>
    <dbReference type="NCBI Taxonomy" id="4781"/>
    <lineage>
        <taxon>Eukaryota</taxon>
        <taxon>Sar</taxon>
        <taxon>Stramenopiles</taxon>
        <taxon>Oomycota</taxon>
        <taxon>Peronosporomycetes</taxon>
        <taxon>Peronosporales</taxon>
        <taxon>Peronosporaceae</taxon>
        <taxon>Plasmopara</taxon>
    </lineage>
</organism>
<proteinExistence type="predicted"/>
<evidence type="ECO:0000313" key="2">
    <source>
        <dbReference type="Proteomes" id="UP000054928"/>
    </source>
</evidence>
<sequence length="130" mass="14566">MKPTGLVVCELECEVEDPYSLVYHFPVSPNCYDILRDKGFDSTLPPDIDLQAGEQDGDDDGMVTPVSGFTASSDLLPYEEEARTLKRVSTLAHEVEQVLIEEVRHVIDEFIEQDVLRMTSHEDVLVAIQA</sequence>
<dbReference type="GeneID" id="36402302"/>
<evidence type="ECO:0000313" key="1">
    <source>
        <dbReference type="EMBL" id="CEG49484.1"/>
    </source>
</evidence>
<reference evidence="2" key="1">
    <citation type="submission" date="2014-09" db="EMBL/GenBank/DDBJ databases">
        <authorList>
            <person name="Sharma Rahul"/>
            <person name="Thines Marco"/>
        </authorList>
    </citation>
    <scope>NUCLEOTIDE SEQUENCE [LARGE SCALE GENOMIC DNA]</scope>
</reference>
<dbReference type="AlphaFoldDB" id="A0A0P1B5M4"/>
<dbReference type="OrthoDB" id="122463at2759"/>
<protein>
    <submittedName>
        <fullName evidence="1">Uncharacterized protein</fullName>
    </submittedName>
</protein>
<keyword evidence="2" id="KW-1185">Reference proteome</keyword>
<accession>A0A0P1B5M4</accession>
<dbReference type="Proteomes" id="UP000054928">
    <property type="component" value="Unassembled WGS sequence"/>
</dbReference>
<dbReference type="EMBL" id="CCYD01003055">
    <property type="protein sequence ID" value="CEG49484.1"/>
    <property type="molecule type" value="Genomic_DNA"/>
</dbReference>
<dbReference type="RefSeq" id="XP_024585853.1">
    <property type="nucleotide sequence ID" value="XM_024720678.1"/>
</dbReference>